<dbReference type="Pfam" id="PF00903">
    <property type="entry name" value="Glyoxalase"/>
    <property type="match status" value="1"/>
</dbReference>
<dbReference type="InterPro" id="IPR052164">
    <property type="entry name" value="Anthracycline_SecMetBiosynth"/>
</dbReference>
<dbReference type="GO" id="GO:0016787">
    <property type="term" value="F:hydrolase activity"/>
    <property type="evidence" value="ECO:0007669"/>
    <property type="project" value="UniProtKB-KW"/>
</dbReference>
<dbReference type="RefSeq" id="WP_261962247.1">
    <property type="nucleotide sequence ID" value="NZ_BAAAXA010000001.1"/>
</dbReference>
<dbReference type="InterPro" id="IPR004360">
    <property type="entry name" value="Glyas_Fos-R_dOase_dom"/>
</dbReference>
<dbReference type="Proteomes" id="UP001143480">
    <property type="component" value="Unassembled WGS sequence"/>
</dbReference>
<reference evidence="2" key="1">
    <citation type="journal article" date="2014" name="Int. J. Syst. Evol. Microbiol.">
        <title>Complete genome sequence of Corynebacterium casei LMG S-19264T (=DSM 44701T), isolated from a smear-ripened cheese.</title>
        <authorList>
            <consortium name="US DOE Joint Genome Institute (JGI-PGF)"/>
            <person name="Walter F."/>
            <person name="Albersmeier A."/>
            <person name="Kalinowski J."/>
            <person name="Ruckert C."/>
        </authorList>
    </citation>
    <scope>NUCLEOTIDE SEQUENCE</scope>
    <source>
        <strain evidence="2">VKM Ac-1321</strain>
    </source>
</reference>
<evidence type="ECO:0000313" key="3">
    <source>
        <dbReference type="Proteomes" id="UP001143480"/>
    </source>
</evidence>
<feature type="domain" description="VOC" evidence="1">
    <location>
        <begin position="10"/>
        <end position="115"/>
    </location>
</feature>
<name>A0A9W6KG78_9ACTN</name>
<proteinExistence type="predicted"/>
<keyword evidence="2" id="KW-0378">Hydrolase</keyword>
<evidence type="ECO:0000313" key="2">
    <source>
        <dbReference type="EMBL" id="GLK98913.1"/>
    </source>
</evidence>
<gene>
    <name evidence="2" type="ORF">GCM10017581_006540</name>
</gene>
<dbReference type="PROSITE" id="PS51819">
    <property type="entry name" value="VOC"/>
    <property type="match status" value="2"/>
</dbReference>
<protein>
    <submittedName>
        <fullName evidence="2">Hydrolase</fullName>
    </submittedName>
</protein>
<reference evidence="2" key="2">
    <citation type="submission" date="2023-01" db="EMBL/GenBank/DDBJ databases">
        <authorList>
            <person name="Sun Q."/>
            <person name="Evtushenko L."/>
        </authorList>
    </citation>
    <scope>NUCLEOTIDE SEQUENCE</scope>
    <source>
        <strain evidence="2">VKM Ac-1321</strain>
    </source>
</reference>
<dbReference type="EMBL" id="BSFP01000002">
    <property type="protein sequence ID" value="GLK98913.1"/>
    <property type="molecule type" value="Genomic_DNA"/>
</dbReference>
<dbReference type="Gene3D" id="3.10.180.10">
    <property type="entry name" value="2,3-Dihydroxybiphenyl 1,2-Dioxygenase, domain 1"/>
    <property type="match status" value="2"/>
</dbReference>
<sequence length="250" mass="26522">MRVRGYAPGTPCWAELVSPDVAAAERFYGALFGWGRNADGHFTLGGRAAAGLSEGRPGSSGAWLISVSTDDPAAAAATVERSGGAVRVAPASVRDLGTTAVFSDAGGALFGIWLRSRFVGAQVSYEPGAICWYELATHDLDRAGAFYKEVFGWHTVEADSEGQPYFEFHHHHDTVGGLVPIDERFPPGVPDHWTVAFMVEDITAACEQATELGGSVARGPQPASAGYYARLADPTGGHFAVIEFTEDWAM</sequence>
<dbReference type="PANTHER" id="PTHR33993:SF14">
    <property type="entry name" value="GB|AAF24581.1"/>
    <property type="match status" value="1"/>
</dbReference>
<dbReference type="SUPFAM" id="SSF54593">
    <property type="entry name" value="Glyoxalase/Bleomycin resistance protein/Dihydroxybiphenyl dioxygenase"/>
    <property type="match status" value="2"/>
</dbReference>
<dbReference type="InterPro" id="IPR037523">
    <property type="entry name" value="VOC_core"/>
</dbReference>
<dbReference type="AlphaFoldDB" id="A0A9W6KG78"/>
<dbReference type="PANTHER" id="PTHR33993">
    <property type="entry name" value="GLYOXALASE-RELATED"/>
    <property type="match status" value="1"/>
</dbReference>
<dbReference type="InterPro" id="IPR029068">
    <property type="entry name" value="Glyas_Bleomycin-R_OHBP_Dase"/>
</dbReference>
<evidence type="ECO:0000259" key="1">
    <source>
        <dbReference type="PROSITE" id="PS51819"/>
    </source>
</evidence>
<accession>A0A9W6KG78</accession>
<organism evidence="2 3">
    <name type="scientific">Dactylosporangium matsuzakiense</name>
    <dbReference type="NCBI Taxonomy" id="53360"/>
    <lineage>
        <taxon>Bacteria</taxon>
        <taxon>Bacillati</taxon>
        <taxon>Actinomycetota</taxon>
        <taxon>Actinomycetes</taxon>
        <taxon>Micromonosporales</taxon>
        <taxon>Micromonosporaceae</taxon>
        <taxon>Dactylosporangium</taxon>
    </lineage>
</organism>
<keyword evidence="3" id="KW-1185">Reference proteome</keyword>
<feature type="domain" description="VOC" evidence="1">
    <location>
        <begin position="129"/>
        <end position="244"/>
    </location>
</feature>
<dbReference type="CDD" id="cd07247">
    <property type="entry name" value="SgaA_N_like"/>
    <property type="match status" value="1"/>
</dbReference>
<comment type="caution">
    <text evidence="2">The sequence shown here is derived from an EMBL/GenBank/DDBJ whole genome shotgun (WGS) entry which is preliminary data.</text>
</comment>